<name>A0A2N9B006_STRCX</name>
<accession>A0A2N9B006</accession>
<dbReference type="InterPro" id="IPR036866">
    <property type="entry name" value="RibonucZ/Hydroxyglut_hydro"/>
</dbReference>
<dbReference type="RefSeq" id="WP_010048385.1">
    <property type="nucleotide sequence ID" value="NZ_LT962942.1"/>
</dbReference>
<dbReference type="EMBL" id="LT963352">
    <property type="protein sequence ID" value="SOR76648.1"/>
    <property type="molecule type" value="Genomic_DNA"/>
</dbReference>
<dbReference type="InterPro" id="IPR001279">
    <property type="entry name" value="Metallo-B-lactamas"/>
</dbReference>
<keyword evidence="3" id="KW-1185">Reference proteome</keyword>
<dbReference type="Gene3D" id="3.60.15.10">
    <property type="entry name" value="Ribonuclease Z/Hydroxyacylglutathione hydrolase-like"/>
    <property type="match status" value="1"/>
</dbReference>
<evidence type="ECO:0000259" key="1">
    <source>
        <dbReference type="SMART" id="SM00849"/>
    </source>
</evidence>
<dbReference type="Pfam" id="PF00753">
    <property type="entry name" value="Lactamase_B"/>
    <property type="match status" value="1"/>
</dbReference>
<evidence type="ECO:0000313" key="2">
    <source>
        <dbReference type="EMBL" id="SOR76648.1"/>
    </source>
</evidence>
<organism evidence="2 3">
    <name type="scientific">Streptomyces chartreusis NRRL 3882</name>
    <dbReference type="NCBI Taxonomy" id="1079985"/>
    <lineage>
        <taxon>Bacteria</taxon>
        <taxon>Bacillati</taxon>
        <taxon>Actinomycetota</taxon>
        <taxon>Actinomycetes</taxon>
        <taxon>Kitasatosporales</taxon>
        <taxon>Streptomycetaceae</taxon>
        <taxon>Streptomyces</taxon>
    </lineage>
</organism>
<dbReference type="PANTHER" id="PTHR43717:SF1">
    <property type="entry name" value="ANAEROBIC NITRIC OXIDE REDUCTASE FLAVORUBREDOXIN"/>
    <property type="match status" value="1"/>
</dbReference>
<sequence>MPVHKVRPDISVLNDSLEAPGIGHLPVNAFVLLASQPVVIDTGLGLPDRNFLEVLGSVLDPADVRWIWLTHPDRDHTGGIFDLLAAAPKARVVTTFLSAGFMSCERPLPLDRLYLLNPGQSLNVGDRTLTGFKPPLFDNPATVALFDDRSGVCFSSDCFGGPMPSAELAHADDVRAVGVEELRAAQLLWATVDSPWVHNVDVQKFLGTFQPLRDREPELILSTHLPPAPGLTASMIDTLGSAAGESAFVGPDQAALEQMLAGFEPTGGGHQPAPGSPG</sequence>
<gene>
    <name evidence="2" type="primary">norV</name>
    <name evidence="2" type="ORF">SCNRRL3882_0131</name>
</gene>
<evidence type="ECO:0000313" key="3">
    <source>
        <dbReference type="Proteomes" id="UP000235464"/>
    </source>
</evidence>
<feature type="domain" description="Metallo-beta-lactamase" evidence="1">
    <location>
        <begin position="26"/>
        <end position="224"/>
    </location>
</feature>
<protein>
    <submittedName>
        <fullName evidence="2">Anaerobic nitric oxide reductase flavorubredoxin</fullName>
    </submittedName>
</protein>
<proteinExistence type="predicted"/>
<dbReference type="Proteomes" id="UP000235464">
    <property type="component" value="Chromosome I"/>
</dbReference>
<dbReference type="SMART" id="SM00849">
    <property type="entry name" value="Lactamase_B"/>
    <property type="match status" value="1"/>
</dbReference>
<dbReference type="PANTHER" id="PTHR43717">
    <property type="entry name" value="ANAEROBIC NITRIC OXIDE REDUCTASE FLAVORUBREDOXIN"/>
    <property type="match status" value="1"/>
</dbReference>
<dbReference type="SUPFAM" id="SSF56281">
    <property type="entry name" value="Metallo-hydrolase/oxidoreductase"/>
    <property type="match status" value="1"/>
</dbReference>
<dbReference type="OrthoDB" id="3865988at2"/>
<dbReference type="AlphaFoldDB" id="A0A2N9B006"/>
<reference evidence="3" key="1">
    <citation type="submission" date="2017-11" db="EMBL/GenBank/DDBJ databases">
        <authorList>
            <person name="Wibberg D."/>
        </authorList>
    </citation>
    <scope>NUCLEOTIDE SEQUENCE [LARGE SCALE GENOMIC DNA]</scope>
</reference>